<dbReference type="SUPFAM" id="SSF55486">
    <property type="entry name" value="Metalloproteases ('zincins'), catalytic domain"/>
    <property type="match status" value="1"/>
</dbReference>
<feature type="chain" id="PRO_5005892608" evidence="7">
    <location>
        <begin position="19"/>
        <end position="386"/>
    </location>
</feature>
<dbReference type="PROSITE" id="PS01186">
    <property type="entry name" value="EGF_2"/>
    <property type="match status" value="1"/>
</dbReference>
<comment type="caution">
    <text evidence="6">Lacks conserved residue(s) required for the propagation of feature annotation.</text>
</comment>
<dbReference type="PANTHER" id="PTHR10127:SF780">
    <property type="entry name" value="METALLOENDOPEPTIDASE"/>
    <property type="match status" value="1"/>
</dbReference>
<organism evidence="9 10">
    <name type="scientific">Parastrongyloides trichosuri</name>
    <name type="common">Possum-specific nematode worm</name>
    <dbReference type="NCBI Taxonomy" id="131310"/>
    <lineage>
        <taxon>Eukaryota</taxon>
        <taxon>Metazoa</taxon>
        <taxon>Ecdysozoa</taxon>
        <taxon>Nematoda</taxon>
        <taxon>Chromadorea</taxon>
        <taxon>Rhabditida</taxon>
        <taxon>Tylenchina</taxon>
        <taxon>Panagrolaimomorpha</taxon>
        <taxon>Strongyloidoidea</taxon>
        <taxon>Strongyloididae</taxon>
        <taxon>Parastrongyloides</taxon>
    </lineage>
</organism>
<name>A0A0N5A3B4_PARTI</name>
<evidence type="ECO:0000313" key="9">
    <source>
        <dbReference type="Proteomes" id="UP000038045"/>
    </source>
</evidence>
<dbReference type="GO" id="GO:0004222">
    <property type="term" value="F:metalloendopeptidase activity"/>
    <property type="evidence" value="ECO:0007669"/>
    <property type="project" value="InterPro"/>
</dbReference>
<feature type="domain" description="Peptidase M12A" evidence="8">
    <location>
        <begin position="33"/>
        <end position="233"/>
    </location>
</feature>
<keyword evidence="1" id="KW-0645">Protease</keyword>
<evidence type="ECO:0000259" key="8">
    <source>
        <dbReference type="PROSITE" id="PS51864"/>
    </source>
</evidence>
<keyword evidence="3" id="KW-0378">Hydrolase</keyword>
<dbReference type="Gene3D" id="3.40.390.10">
    <property type="entry name" value="Collagenase (Catalytic Domain)"/>
    <property type="match status" value="1"/>
</dbReference>
<dbReference type="InterPro" id="IPR000742">
    <property type="entry name" value="EGF"/>
</dbReference>
<keyword evidence="5" id="KW-0482">Metalloprotease</keyword>
<dbReference type="PANTHER" id="PTHR10127">
    <property type="entry name" value="DISCOIDIN, CUB, EGF, LAMININ , AND ZINC METALLOPROTEASE DOMAIN CONTAINING"/>
    <property type="match status" value="1"/>
</dbReference>
<dbReference type="AlphaFoldDB" id="A0A0N5A3B4"/>
<sequence length="386" mass="44298">MILIYVVLIIIQIKELFSLNKFERKKQSIFKRNAIYANNHRNFFNINPIQYYISSTLDESKIEEAIQILESKTCLQFKKQRQTVYGDKGFNYVKNNECHTTSGPEYRYKFIEENIYLNDECSQSVGRILQLTGQMLGLISCVKLSNRNKFVTINEDNLDEKSKNLFNKVDLSVEENYKTSFDFGSGLLYKSTQYSKNKNPVIIPKNSFFYDMMGQEYGLSFNDYKVLNNFYCSSNCINKPNICLNGGYLNPNNCRECLCSNGYGGIFCHIGASKDAKCLGDFILVSPNFVKNINLKGKMTCSYAISSSFKTKIKIKVISVFTEVYSPCYEKMGLEVKYFADQGATGLCLCGKFDNITLISETNIIMIEYNGMEDNNYVNIELKQII</sequence>
<dbReference type="GO" id="GO:0006508">
    <property type="term" value="P:proteolysis"/>
    <property type="evidence" value="ECO:0007669"/>
    <property type="project" value="UniProtKB-KW"/>
</dbReference>
<evidence type="ECO:0000256" key="2">
    <source>
        <dbReference type="ARBA" id="ARBA00022723"/>
    </source>
</evidence>
<dbReference type="PROSITE" id="PS00022">
    <property type="entry name" value="EGF_1"/>
    <property type="match status" value="1"/>
</dbReference>
<evidence type="ECO:0000256" key="7">
    <source>
        <dbReference type="SAM" id="SignalP"/>
    </source>
</evidence>
<dbReference type="Proteomes" id="UP000038045">
    <property type="component" value="Unplaced"/>
</dbReference>
<keyword evidence="4" id="KW-0862">Zinc</keyword>
<proteinExistence type="predicted"/>
<dbReference type="Pfam" id="PF01400">
    <property type="entry name" value="Astacin"/>
    <property type="match status" value="1"/>
</dbReference>
<dbReference type="WBParaSite" id="PTRK_0001612000.1">
    <property type="protein sequence ID" value="PTRK_0001612000.1"/>
    <property type="gene ID" value="PTRK_0001612000"/>
</dbReference>
<keyword evidence="9" id="KW-1185">Reference proteome</keyword>
<dbReference type="GO" id="GO:0046872">
    <property type="term" value="F:metal ion binding"/>
    <property type="evidence" value="ECO:0007669"/>
    <property type="project" value="UniProtKB-KW"/>
</dbReference>
<accession>A0A0N5A3B4</accession>
<dbReference type="PROSITE" id="PS51864">
    <property type="entry name" value="ASTACIN"/>
    <property type="match status" value="1"/>
</dbReference>
<evidence type="ECO:0000256" key="3">
    <source>
        <dbReference type="ARBA" id="ARBA00022801"/>
    </source>
</evidence>
<feature type="signal peptide" evidence="7">
    <location>
        <begin position="1"/>
        <end position="18"/>
    </location>
</feature>
<dbReference type="InterPro" id="IPR001506">
    <property type="entry name" value="Peptidase_M12A"/>
</dbReference>
<protein>
    <submittedName>
        <fullName evidence="10">Astacin domain-containing protein</fullName>
    </submittedName>
</protein>
<dbReference type="InterPro" id="IPR024079">
    <property type="entry name" value="MetalloPept_cat_dom_sf"/>
</dbReference>
<evidence type="ECO:0000256" key="5">
    <source>
        <dbReference type="ARBA" id="ARBA00023049"/>
    </source>
</evidence>
<evidence type="ECO:0000313" key="10">
    <source>
        <dbReference type="WBParaSite" id="PTRK_0001612000.1"/>
    </source>
</evidence>
<evidence type="ECO:0000256" key="6">
    <source>
        <dbReference type="PROSITE-ProRule" id="PRU01211"/>
    </source>
</evidence>
<reference evidence="10" key="1">
    <citation type="submission" date="2017-02" db="UniProtKB">
        <authorList>
            <consortium name="WormBaseParasite"/>
        </authorList>
    </citation>
    <scope>IDENTIFICATION</scope>
</reference>
<keyword evidence="2" id="KW-0479">Metal-binding</keyword>
<evidence type="ECO:0000256" key="4">
    <source>
        <dbReference type="ARBA" id="ARBA00022833"/>
    </source>
</evidence>
<keyword evidence="7" id="KW-0732">Signal</keyword>
<evidence type="ECO:0000256" key="1">
    <source>
        <dbReference type="ARBA" id="ARBA00022670"/>
    </source>
</evidence>